<dbReference type="EMBL" id="JAQPYS010000069">
    <property type="protein sequence ID" value="MDC7137116.1"/>
    <property type="molecule type" value="Genomic_DNA"/>
</dbReference>
<evidence type="ECO:0000313" key="2">
    <source>
        <dbReference type="Proteomes" id="UP001215398"/>
    </source>
</evidence>
<comment type="caution">
    <text evidence="1">The sequence shown here is derived from an EMBL/GenBank/DDBJ whole genome shotgun (WGS) entry which is preliminary data.</text>
</comment>
<organism evidence="1 2">
    <name type="scientific">Bacteroides zhangwenhongii</name>
    <dbReference type="NCBI Taxonomy" id="2650157"/>
    <lineage>
        <taxon>Bacteria</taxon>
        <taxon>Pseudomonadati</taxon>
        <taxon>Bacteroidota</taxon>
        <taxon>Bacteroidia</taxon>
        <taxon>Bacteroidales</taxon>
        <taxon>Bacteroidaceae</taxon>
        <taxon>Bacteroides</taxon>
    </lineage>
</organism>
<name>A0ABT5H947_9BACE</name>
<evidence type="ECO:0000313" key="1">
    <source>
        <dbReference type="EMBL" id="MDC7137116.1"/>
    </source>
</evidence>
<keyword evidence="2" id="KW-1185">Reference proteome</keyword>
<dbReference type="RefSeq" id="WP_272720591.1">
    <property type="nucleotide sequence ID" value="NZ_JAQPYS010000069.1"/>
</dbReference>
<protein>
    <submittedName>
        <fullName evidence="1">Uncharacterized protein</fullName>
    </submittedName>
</protein>
<proteinExistence type="predicted"/>
<accession>A0ABT5H947</accession>
<dbReference type="Proteomes" id="UP001215398">
    <property type="component" value="Unassembled WGS sequence"/>
</dbReference>
<reference evidence="1 2" key="1">
    <citation type="submission" date="2023-01" db="EMBL/GenBank/DDBJ databases">
        <title>Exploring GABA producing Bacteroides strains toward improving mental health.</title>
        <authorList>
            <person name="Yousuf B."/>
            <person name="Bouhlel N.E."/>
            <person name="Mottawea W."/>
            <person name="Hammami R."/>
        </authorList>
    </citation>
    <scope>NUCLEOTIDE SEQUENCE [LARGE SCALE GENOMIC DNA]</scope>
    <source>
        <strain evidence="1 2">UO.H1054</strain>
    </source>
</reference>
<sequence length="396" mass="46486">MINTIFNLCNTISKEMESKNYTNAYNEFVHMLDSIISFRNHEMNGKVYSDDDIAIVLLSLKEFNFDNYSKAIEPLKIHLYTLGKFAEKLKANIKPQYAERYQTLFLDVMTDAQHVLSAYEYIIALKNYNQQLGKFKACGGTEPIKPLIRAANIGRNPNINLFDRRTMINSVFWLEQHPDIKDLPFRDLRPHAAILIRQALEIMWRNAIGYYRIKNQNGDTLKQFTQIGWKFINQYKTKDKNTCKAAGTNNLWSIIVPVPIKTLEMLNNWCNNFTHEPWINSIYIQWFVTEQLWRVTQPATFNGHWTSLHGNIQITGLKYMQYEFEQYVARENHKAFVDWPTNRKNQGAFVVNEGKEPTAKDIRAIRLKQAKINICNLTKELHNECIAFFKLMFCKQ</sequence>
<gene>
    <name evidence="1" type="ORF">PQG98_12340</name>
</gene>